<dbReference type="EMBL" id="LBSX01000006">
    <property type="protein sequence ID" value="KKQ27702.1"/>
    <property type="molecule type" value="Genomic_DNA"/>
</dbReference>
<dbReference type="PANTHER" id="PTHR43030:SF1">
    <property type="entry name" value="PHOSPHOENOLPYRUVATE SYNTHASE"/>
    <property type="match status" value="1"/>
</dbReference>
<dbReference type="AlphaFoldDB" id="A0A0G0GCL4"/>
<organism evidence="6 7">
    <name type="scientific">Candidatus Magasanikbacteria bacterium GW2011_GWC2_37_14</name>
    <dbReference type="NCBI Taxonomy" id="1619046"/>
    <lineage>
        <taxon>Bacteria</taxon>
        <taxon>Candidatus Magasanikiibacteriota</taxon>
    </lineage>
</organism>
<dbReference type="GO" id="GO:0008986">
    <property type="term" value="F:pyruvate, water dikinase activity"/>
    <property type="evidence" value="ECO:0007669"/>
    <property type="project" value="InterPro"/>
</dbReference>
<dbReference type="Pfam" id="PF00391">
    <property type="entry name" value="PEP-utilizers"/>
    <property type="match status" value="1"/>
</dbReference>
<dbReference type="PANTHER" id="PTHR43030">
    <property type="entry name" value="PHOSPHOENOLPYRUVATE SYNTHASE"/>
    <property type="match status" value="1"/>
</dbReference>
<dbReference type="SUPFAM" id="SSF52009">
    <property type="entry name" value="Phosphohistidine domain"/>
    <property type="match status" value="1"/>
</dbReference>
<evidence type="ECO:0000259" key="5">
    <source>
        <dbReference type="Pfam" id="PF00391"/>
    </source>
</evidence>
<keyword evidence="6" id="KW-0808">Transferase</keyword>
<keyword evidence="3" id="KW-0067">ATP-binding</keyword>
<dbReference type="Proteomes" id="UP000034849">
    <property type="component" value="Unassembled WGS sequence"/>
</dbReference>
<dbReference type="STRING" id="1619046.US42_C0006G0009"/>
<accession>A0A0G0GCL4</accession>
<dbReference type="InterPro" id="IPR018274">
    <property type="entry name" value="PEP_util_AS"/>
</dbReference>
<dbReference type="GO" id="GO:0005524">
    <property type="term" value="F:ATP binding"/>
    <property type="evidence" value="ECO:0007669"/>
    <property type="project" value="UniProtKB-KW"/>
</dbReference>
<keyword evidence="6" id="KW-0418">Kinase</keyword>
<keyword evidence="2" id="KW-0547">Nucleotide-binding</keyword>
<gene>
    <name evidence="6" type="ORF">US42_C0006G0009</name>
</gene>
<comment type="similarity">
    <text evidence="1">Belongs to the PEP-utilizing enzyme family.</text>
</comment>
<dbReference type="Gene3D" id="3.50.30.10">
    <property type="entry name" value="Phosphohistidine domain"/>
    <property type="match status" value="1"/>
</dbReference>
<evidence type="ECO:0000256" key="4">
    <source>
        <dbReference type="SAM" id="Coils"/>
    </source>
</evidence>
<feature type="coiled-coil region" evidence="4">
    <location>
        <begin position="236"/>
        <end position="263"/>
    </location>
</feature>
<reference evidence="6 7" key="1">
    <citation type="journal article" date="2015" name="Nature">
        <title>rRNA introns, odd ribosomes, and small enigmatic genomes across a large radiation of phyla.</title>
        <authorList>
            <person name="Brown C.T."/>
            <person name="Hug L.A."/>
            <person name="Thomas B.C."/>
            <person name="Sharon I."/>
            <person name="Castelle C.J."/>
            <person name="Singh A."/>
            <person name="Wilkins M.J."/>
            <person name="Williams K.H."/>
            <person name="Banfield J.F."/>
        </authorList>
    </citation>
    <scope>NUCLEOTIDE SEQUENCE [LARGE SCALE GENOMIC DNA]</scope>
</reference>
<comment type="caution">
    <text evidence="6">The sequence shown here is derived from an EMBL/GenBank/DDBJ whole genome shotgun (WGS) entry which is preliminary data.</text>
</comment>
<evidence type="ECO:0000313" key="7">
    <source>
        <dbReference type="Proteomes" id="UP000034849"/>
    </source>
</evidence>
<evidence type="ECO:0000256" key="2">
    <source>
        <dbReference type="ARBA" id="ARBA00022741"/>
    </source>
</evidence>
<dbReference type="PROSITE" id="PS00370">
    <property type="entry name" value="PEP_ENZYMES_PHOS_SITE"/>
    <property type="match status" value="1"/>
</dbReference>
<keyword evidence="6" id="KW-0670">Pyruvate</keyword>
<sequence>MLEEKIIDEKNNLILKQGVLDLKKYKLAKIVRRDNSPFFNSLMRVGSTIENPELGFDSRMPVHVVLDNDIYYCEDDFKKLEKIILFKAENDSTFYDRYFEKVEKDCAEFLQWSREQKVLSEPLRVYNEYIDWSLKIMSHLWPCLAPEKLILEQIELKLAKYIDPKTKFAEFKNALMLLTSPTEFSEMNLEKKEIFEGKDLKEVYDKYIYIRDQGLYFRYQTFEEYKQELVKIDNPKNQLEKMMNDLEAVRTNQKNLIKELNLDKELLTYCKFARVIPHIRMIRRICVIEAGYNIRELFYELGRKVNLNDVALAYYWEIRDLLEGKIVDKDKIVKRKNSYSFILIGNNFYECGEKEAIELKKKIESEVVLGNEIKGQTACLGKVTGRVKVLHSVKDLGRVERGDILVTSMTMPDYIPAMEKAIAFVTDEGGLSCHAAIVAREMNKPCVIGTKIATKMFKDGDLVEVDAARGIVRKI</sequence>
<dbReference type="InterPro" id="IPR008279">
    <property type="entry name" value="PEP-util_enz_mobile_dom"/>
</dbReference>
<evidence type="ECO:0000256" key="3">
    <source>
        <dbReference type="ARBA" id="ARBA00022840"/>
    </source>
</evidence>
<protein>
    <submittedName>
        <fullName evidence="6">Phosphoenolpyruvate synthase/pyruvate phosphate dikinase</fullName>
    </submittedName>
</protein>
<keyword evidence="4" id="KW-0175">Coiled coil</keyword>
<name>A0A0G0GCL4_9BACT</name>
<dbReference type="InterPro" id="IPR006319">
    <property type="entry name" value="PEP_synth"/>
</dbReference>
<evidence type="ECO:0000313" key="6">
    <source>
        <dbReference type="EMBL" id="KKQ27702.1"/>
    </source>
</evidence>
<feature type="domain" description="PEP-utilising enzyme mobile" evidence="5">
    <location>
        <begin position="400"/>
        <end position="470"/>
    </location>
</feature>
<evidence type="ECO:0000256" key="1">
    <source>
        <dbReference type="ARBA" id="ARBA00007837"/>
    </source>
</evidence>
<dbReference type="InterPro" id="IPR036637">
    <property type="entry name" value="Phosphohistidine_dom_sf"/>
</dbReference>
<proteinExistence type="inferred from homology"/>